<keyword evidence="5" id="KW-0627">Porphyrin biosynthesis</keyword>
<dbReference type="InterPro" id="IPR036291">
    <property type="entry name" value="NAD(P)-bd_dom_sf"/>
</dbReference>
<dbReference type="InterPro" id="IPR000878">
    <property type="entry name" value="4pyrrol_Mease"/>
</dbReference>
<dbReference type="GO" id="GO:0032259">
    <property type="term" value="P:methylation"/>
    <property type="evidence" value="ECO:0007669"/>
    <property type="project" value="UniProtKB-KW"/>
</dbReference>
<dbReference type="Gene3D" id="3.40.1010.10">
    <property type="entry name" value="Cobalt-precorrin-4 Transmethylase, Domain 1"/>
    <property type="match status" value="1"/>
</dbReference>
<dbReference type="InterPro" id="IPR006366">
    <property type="entry name" value="CobA/CysG_C"/>
</dbReference>
<dbReference type="Gene3D" id="3.40.50.720">
    <property type="entry name" value="NAD(P)-binding Rossmann-like Domain"/>
    <property type="match status" value="1"/>
</dbReference>
<name>A0A5J6HRV9_STRAD</name>
<dbReference type="InterPro" id="IPR014777">
    <property type="entry name" value="4pyrrole_Mease_sub1"/>
</dbReference>
<evidence type="ECO:0000256" key="5">
    <source>
        <dbReference type="ARBA" id="ARBA00023244"/>
    </source>
</evidence>
<dbReference type="GO" id="GO:0004851">
    <property type="term" value="F:uroporphyrin-III C-methyltransferase activity"/>
    <property type="evidence" value="ECO:0007669"/>
    <property type="project" value="UniProtKB-EC"/>
</dbReference>
<protein>
    <recommendedName>
        <fullName evidence="1">uroporphyrinogen-III C-methyltransferase</fullName>
        <ecNumber evidence="1">2.1.1.107</ecNumber>
    </recommendedName>
</protein>
<keyword evidence="4" id="KW-0949">S-adenosyl-L-methionine</keyword>
<keyword evidence="2 7" id="KW-0489">Methyltransferase</keyword>
<evidence type="ECO:0000256" key="1">
    <source>
        <dbReference type="ARBA" id="ARBA00012162"/>
    </source>
</evidence>
<evidence type="ECO:0000259" key="6">
    <source>
        <dbReference type="Pfam" id="PF00590"/>
    </source>
</evidence>
<dbReference type="SUPFAM" id="SSF53790">
    <property type="entry name" value="Tetrapyrrole methylase"/>
    <property type="match status" value="1"/>
</dbReference>
<dbReference type="FunFam" id="3.40.1010.10:FF:000001">
    <property type="entry name" value="Siroheme synthase"/>
    <property type="match status" value="1"/>
</dbReference>
<dbReference type="Pfam" id="PF00590">
    <property type="entry name" value="TP_methylase"/>
    <property type="match status" value="1"/>
</dbReference>
<dbReference type="InterPro" id="IPR003043">
    <property type="entry name" value="Uropor_MeTrfase_CS"/>
</dbReference>
<proteinExistence type="predicted"/>
<organism evidence="7 8">
    <name type="scientific">Streptomyces alboniger</name>
    <dbReference type="NCBI Taxonomy" id="132473"/>
    <lineage>
        <taxon>Bacteria</taxon>
        <taxon>Bacillati</taxon>
        <taxon>Actinomycetota</taxon>
        <taxon>Actinomycetes</taxon>
        <taxon>Kitasatosporales</taxon>
        <taxon>Streptomycetaceae</taxon>
        <taxon>Streptomyces</taxon>
        <taxon>Streptomyces aurantiacus group</taxon>
    </lineage>
</organism>
<keyword evidence="8" id="KW-1185">Reference proteome</keyword>
<dbReference type="OrthoDB" id="9815856at2"/>
<dbReference type="PROSITE" id="PS00839">
    <property type="entry name" value="SUMT_1"/>
    <property type="match status" value="1"/>
</dbReference>
<dbReference type="EC" id="2.1.1.107" evidence="1"/>
<evidence type="ECO:0000313" key="7">
    <source>
        <dbReference type="EMBL" id="QEV21922.1"/>
    </source>
</evidence>
<accession>A0A5J6HRV9</accession>
<dbReference type="NCBIfam" id="NF004790">
    <property type="entry name" value="PRK06136.1"/>
    <property type="match status" value="1"/>
</dbReference>
<dbReference type="EMBL" id="CP023695">
    <property type="protein sequence ID" value="QEV21922.1"/>
    <property type="molecule type" value="Genomic_DNA"/>
</dbReference>
<dbReference type="Pfam" id="PF13241">
    <property type="entry name" value="NAD_binding_7"/>
    <property type="match status" value="1"/>
</dbReference>
<dbReference type="GO" id="GO:0019354">
    <property type="term" value="P:siroheme biosynthetic process"/>
    <property type="evidence" value="ECO:0007669"/>
    <property type="project" value="InterPro"/>
</dbReference>
<dbReference type="SUPFAM" id="SSF51735">
    <property type="entry name" value="NAD(P)-binding Rossmann-fold domains"/>
    <property type="match status" value="1"/>
</dbReference>
<gene>
    <name evidence="7" type="primary">cobA</name>
    <name evidence="7" type="ORF">CP975_34370</name>
</gene>
<evidence type="ECO:0000256" key="4">
    <source>
        <dbReference type="ARBA" id="ARBA00022691"/>
    </source>
</evidence>
<dbReference type="Gene3D" id="3.30.950.10">
    <property type="entry name" value="Methyltransferase, Cobalt-precorrin-4 Transmethylase, Domain 2"/>
    <property type="match status" value="1"/>
</dbReference>
<dbReference type="InterPro" id="IPR035996">
    <property type="entry name" value="4pyrrol_Methylase_sf"/>
</dbReference>
<reference evidence="7 8" key="1">
    <citation type="submission" date="2017-09" db="EMBL/GenBank/DDBJ databases">
        <authorList>
            <person name="Lee N."/>
            <person name="Cho B.-K."/>
        </authorList>
    </citation>
    <scope>NUCLEOTIDE SEQUENCE [LARGE SCALE GENOMIC DNA]</scope>
    <source>
        <strain evidence="7 8">ATCC 12461</strain>
    </source>
</reference>
<dbReference type="InterPro" id="IPR050161">
    <property type="entry name" value="Siro_Cobalamin_biosynth"/>
</dbReference>
<evidence type="ECO:0000256" key="2">
    <source>
        <dbReference type="ARBA" id="ARBA00022603"/>
    </source>
</evidence>
<dbReference type="AlphaFoldDB" id="A0A5J6HRV9"/>
<keyword evidence="3 7" id="KW-0808">Transferase</keyword>
<dbReference type="PANTHER" id="PTHR45790:SF3">
    <property type="entry name" value="S-ADENOSYL-L-METHIONINE-DEPENDENT UROPORPHYRINOGEN III METHYLTRANSFERASE, CHLOROPLASTIC"/>
    <property type="match status" value="1"/>
</dbReference>
<dbReference type="Proteomes" id="UP000326553">
    <property type="component" value="Chromosome"/>
</dbReference>
<dbReference type="InterPro" id="IPR014776">
    <property type="entry name" value="4pyrrole_Mease_sub2"/>
</dbReference>
<sequence>MARPLSAELDLAERRVVVFGGEPAALRYLARLGRTGAHITVVAPAVCPAIGAMAQAGRIRWHERSWQPEDLDDVWYAVACTPEHNEAIALAAEHKRVFCTRADTQGAADVRPDHPAQGVALIGAGPGDPDLITVRGRELLATADVVIVDRLAPLALLADLRPGAEIIDAAKLPYSRTMAQEHINEVMVDRALSGRFVVRLKGGDPYLFGCGFEEVSACAKAGVPVTVVPGVSSALAAPALAGIPVTHRGMAQEVTIVSGHVPTDHAASLVDWSALGRLRGTLVILMGVTHVAKSSELLIRAGRDAATPVVVVQDAATRFQRVLRSTLADLAQDCATHHIAPPAVFVVGPTAGLEAPQAQDAAEAPHTLVP</sequence>
<dbReference type="KEGG" id="salw:CP975_34370"/>
<dbReference type="PANTHER" id="PTHR45790">
    <property type="entry name" value="SIROHEME SYNTHASE-RELATED"/>
    <property type="match status" value="1"/>
</dbReference>
<dbReference type="NCBIfam" id="TIGR01469">
    <property type="entry name" value="cobA_cysG_Cterm"/>
    <property type="match status" value="1"/>
</dbReference>
<evidence type="ECO:0000256" key="3">
    <source>
        <dbReference type="ARBA" id="ARBA00022679"/>
    </source>
</evidence>
<evidence type="ECO:0000313" key="8">
    <source>
        <dbReference type="Proteomes" id="UP000326553"/>
    </source>
</evidence>
<feature type="domain" description="Tetrapyrrole methylase" evidence="6">
    <location>
        <begin position="119"/>
        <end position="331"/>
    </location>
</feature>